<sequence length="150" mass="16255">MTQATEDQYECTFYSGGDANGLAMLTGLLLQENFQSFPGRRRTATRITRPVALREGVSGSACTILFGFDNALVLNDVVGRPSVTVIDVTGDQLMTVSQLSMRAGGMLPTGFFSRQGMAVIRAILRKELIVKGLITHPIAVLRFIALMSVK</sequence>
<proteinExistence type="predicted"/>
<dbReference type="Proteomes" id="UP000658127">
    <property type="component" value="Unassembled WGS sequence"/>
</dbReference>
<protein>
    <submittedName>
        <fullName evidence="1">Uncharacterized protein</fullName>
    </submittedName>
</protein>
<dbReference type="EMBL" id="BMNE01000016">
    <property type="protein sequence ID" value="GGO00697.1"/>
    <property type="molecule type" value="Genomic_DNA"/>
</dbReference>
<gene>
    <name evidence="1" type="ORF">GCM10011610_69930</name>
</gene>
<evidence type="ECO:0000313" key="1">
    <source>
        <dbReference type="EMBL" id="GGO00697.1"/>
    </source>
</evidence>
<accession>A0ABQ2L2U3</accession>
<comment type="caution">
    <text evidence="1">The sequence shown here is derived from an EMBL/GenBank/DDBJ whole genome shotgun (WGS) entry which is preliminary data.</text>
</comment>
<organism evidence="1 2">
    <name type="scientific">Nocardia rhizosphaerihabitans</name>
    <dbReference type="NCBI Taxonomy" id="1691570"/>
    <lineage>
        <taxon>Bacteria</taxon>
        <taxon>Bacillati</taxon>
        <taxon>Actinomycetota</taxon>
        <taxon>Actinomycetes</taxon>
        <taxon>Mycobacteriales</taxon>
        <taxon>Nocardiaceae</taxon>
        <taxon>Nocardia</taxon>
    </lineage>
</organism>
<name>A0ABQ2L2U3_9NOCA</name>
<reference evidence="2" key="1">
    <citation type="journal article" date="2019" name="Int. J. Syst. Evol. Microbiol.">
        <title>The Global Catalogue of Microorganisms (GCM) 10K type strain sequencing project: providing services to taxonomists for standard genome sequencing and annotation.</title>
        <authorList>
            <consortium name="The Broad Institute Genomics Platform"/>
            <consortium name="The Broad Institute Genome Sequencing Center for Infectious Disease"/>
            <person name="Wu L."/>
            <person name="Ma J."/>
        </authorList>
    </citation>
    <scope>NUCLEOTIDE SEQUENCE [LARGE SCALE GENOMIC DNA]</scope>
    <source>
        <strain evidence="2">CGMCC 4.7329</strain>
    </source>
</reference>
<dbReference type="RefSeq" id="WP_189034792.1">
    <property type="nucleotide sequence ID" value="NZ_BMNE01000016.1"/>
</dbReference>
<evidence type="ECO:0000313" key="2">
    <source>
        <dbReference type="Proteomes" id="UP000658127"/>
    </source>
</evidence>
<keyword evidence="2" id="KW-1185">Reference proteome</keyword>